<feature type="compositionally biased region" description="Low complexity" evidence="1">
    <location>
        <begin position="95"/>
        <end position="109"/>
    </location>
</feature>
<gene>
    <name evidence="2" type="ORF">g.49634</name>
</gene>
<sequence length="345" mass="37299">SSSSSSSINRRRRRSPWCPPPAQAAWPPSGGWTRAPPSAPPPTLRSWRSWPSDPGRRGPVRRAARGPAPPRAARCSRRPRARAARPRGGARGRTARASARAAAVAARPGARPPRVRGPAPTAAPPPRQRRRPAPRCTRPRASGARRRRGSRCGAGRASATRRPPTCFSTSAGAAGRPERWQMSVGKATPFPSPCPSGDRTPPKGPVAKALQLCTRSPPFFYSRLCHPRVSRPRTPAWHGVARYTADPLHPACPHPPPESLGQHIRTVFRPTSSCPGPAASLHGHPHGNSTPFQEEWAAVSAHTWALYPTPLLFFLCPHNSLSDALALALRLRGVGRVTSSLYERW</sequence>
<feature type="compositionally biased region" description="Low complexity" evidence="1">
    <location>
        <begin position="151"/>
        <end position="162"/>
    </location>
</feature>
<feature type="non-terminal residue" evidence="2">
    <location>
        <position position="1"/>
    </location>
</feature>
<organism evidence="2">
    <name type="scientific">Auxenochlorella protothecoides</name>
    <name type="common">Green microalga</name>
    <name type="synonym">Chlorella protothecoides</name>
    <dbReference type="NCBI Taxonomy" id="3075"/>
    <lineage>
        <taxon>Eukaryota</taxon>
        <taxon>Viridiplantae</taxon>
        <taxon>Chlorophyta</taxon>
        <taxon>core chlorophytes</taxon>
        <taxon>Trebouxiophyceae</taxon>
        <taxon>Chlorellales</taxon>
        <taxon>Chlorellaceae</taxon>
        <taxon>Auxenochlorella</taxon>
    </lineage>
</organism>
<evidence type="ECO:0000256" key="1">
    <source>
        <dbReference type="SAM" id="MobiDB-lite"/>
    </source>
</evidence>
<accession>A0A1D1ZZH1</accession>
<feature type="region of interest" description="Disordered" evidence="1">
    <location>
        <begin position="1"/>
        <end position="178"/>
    </location>
</feature>
<dbReference type="EMBL" id="GDKF01006278">
    <property type="protein sequence ID" value="JAT72344.1"/>
    <property type="molecule type" value="Transcribed_RNA"/>
</dbReference>
<reference evidence="2" key="1">
    <citation type="submission" date="2015-08" db="EMBL/GenBank/DDBJ databases">
        <authorList>
            <person name="Babu N.S."/>
            <person name="Beckwith C.J."/>
            <person name="Beseler K.G."/>
            <person name="Brison A."/>
            <person name="Carone J.V."/>
            <person name="Caskin T.P."/>
            <person name="Diamond M."/>
            <person name="Durham M.E."/>
            <person name="Foxe J.M."/>
            <person name="Go M."/>
            <person name="Henderson B.A."/>
            <person name="Jones I.B."/>
            <person name="McGettigan J.A."/>
            <person name="Micheletti S.J."/>
            <person name="Nasrallah M.E."/>
            <person name="Ortiz D."/>
            <person name="Piller C.R."/>
            <person name="Privatt S.R."/>
            <person name="Schneider S.L."/>
            <person name="Sharp S."/>
            <person name="Smith T.C."/>
            <person name="Stanton J.D."/>
            <person name="Ullery H.E."/>
            <person name="Wilson R.J."/>
            <person name="Serrano M.G."/>
            <person name="Buck G."/>
            <person name="Lee V."/>
            <person name="Wang Y."/>
            <person name="Carvalho R."/>
            <person name="Voegtly L."/>
            <person name="Shi R."/>
            <person name="Duckworth R."/>
            <person name="Johnson A."/>
            <person name="Loviza R."/>
            <person name="Walstead R."/>
            <person name="Shah Z."/>
            <person name="Kiflezghi M."/>
            <person name="Wade K."/>
            <person name="Ball S.L."/>
            <person name="Bradley K.W."/>
            <person name="Asai D.J."/>
            <person name="Bowman C.A."/>
            <person name="Russell D.A."/>
            <person name="Pope W.H."/>
            <person name="Jacobs-Sera D."/>
            <person name="Hendrix R.W."/>
            <person name="Hatfull G.F."/>
        </authorList>
    </citation>
    <scope>NUCLEOTIDE SEQUENCE</scope>
</reference>
<protein>
    <submittedName>
        <fullName evidence="2">Uncharacterized protein</fullName>
    </submittedName>
</protein>
<proteinExistence type="predicted"/>
<feature type="compositionally biased region" description="Basic residues" evidence="1">
    <location>
        <begin position="74"/>
        <end position="94"/>
    </location>
</feature>
<dbReference type="AlphaFoldDB" id="A0A1D1ZZH1"/>
<evidence type="ECO:0000313" key="2">
    <source>
        <dbReference type="EMBL" id="JAT72344.1"/>
    </source>
</evidence>
<feature type="non-terminal residue" evidence="2">
    <location>
        <position position="345"/>
    </location>
</feature>
<name>A0A1D1ZZH1_AUXPR</name>